<dbReference type="Proteomes" id="UP000235023">
    <property type="component" value="Unassembled WGS sequence"/>
</dbReference>
<dbReference type="EMBL" id="KZ559543">
    <property type="protein sequence ID" value="PLN80796.1"/>
    <property type="molecule type" value="Genomic_DNA"/>
</dbReference>
<organism evidence="4 5">
    <name type="scientific">Aspergillus taichungensis</name>
    <dbReference type="NCBI Taxonomy" id="482145"/>
    <lineage>
        <taxon>Eukaryota</taxon>
        <taxon>Fungi</taxon>
        <taxon>Dikarya</taxon>
        <taxon>Ascomycota</taxon>
        <taxon>Pezizomycotina</taxon>
        <taxon>Eurotiomycetes</taxon>
        <taxon>Eurotiomycetidae</taxon>
        <taxon>Eurotiales</taxon>
        <taxon>Aspergillaceae</taxon>
        <taxon>Aspergillus</taxon>
        <taxon>Aspergillus subgen. Circumdati</taxon>
    </lineage>
</organism>
<sequence length="426" mass="49072">MTVQNPPMDNECGPYEALSKFSSLTREDQRKWWQHIGPVLAKVLKDSGYDTPSQYMYLYFVQQHLIPYLGTFPTKGQDHLRWKSNLTPYKVPYELSWNVSHRVVRISWDPVCDQSGTDADVFNKRAIHECVYQFAQLSDAVVLDRYSILHNELVLTSEEEQRLLRSDDLPESGRGQHNLAVDFQDGALNMKVYFYPYMKFLATGIPIESLFFNAVEKLAIVGIEEPLRMLKCFLSSRYDDGGPSVDEKVFPSLLACDLCEPSKSRIKYYVIDKVVTWERVANLWTIGGRRVKDPVCTEGLALLKDLWDLLAISEGDRGDIWPNLVLGQPPTHLMTTMANYTLSPSSRFPEPQVYLTTFGMNDMAVMDALTTFYERVGFSDMARSYKDNVQSYYPNLDLKKTNWVHEAISFSYRKSKPYVSVYYSPF</sequence>
<dbReference type="GO" id="GO:0009820">
    <property type="term" value="P:alkaloid metabolic process"/>
    <property type="evidence" value="ECO:0007669"/>
    <property type="project" value="InterPro"/>
</dbReference>
<comment type="similarity">
    <text evidence="1">Belongs to the tryptophan dimethylallyltransferase family.</text>
</comment>
<evidence type="ECO:0000313" key="5">
    <source>
        <dbReference type="Proteomes" id="UP000235023"/>
    </source>
</evidence>
<feature type="binding site" evidence="3">
    <location>
        <position position="195"/>
    </location>
    <ligand>
        <name>L-tryptophan</name>
        <dbReference type="ChEBI" id="CHEBI:57912"/>
    </ligand>
</feature>
<keyword evidence="2 4" id="KW-0808">Transferase</keyword>
<dbReference type="SFLD" id="SFLDS00036">
    <property type="entry name" value="Aromatic_Prenyltransferase"/>
    <property type="match status" value="1"/>
</dbReference>
<dbReference type="PANTHER" id="PTHR40627:SF3">
    <property type="entry name" value="PRENYLTRANSFERASE ASQH2-RELATED"/>
    <property type="match status" value="1"/>
</dbReference>
<proteinExistence type="inferred from homology"/>
<feature type="binding site" evidence="3">
    <location>
        <position position="354"/>
    </location>
    <ligand>
        <name>dimethylallyl diphosphate</name>
        <dbReference type="ChEBI" id="CHEBI:57623"/>
    </ligand>
</feature>
<dbReference type="PANTHER" id="PTHR40627">
    <property type="entry name" value="INDOLE PRENYLTRANSFERASE TDIB-RELATED"/>
    <property type="match status" value="1"/>
</dbReference>
<evidence type="ECO:0000256" key="3">
    <source>
        <dbReference type="PIRSR" id="PIRSR000509-1"/>
    </source>
</evidence>
<dbReference type="PIRSF" id="PIRSF000509">
    <property type="entry name" value="Trp_DMAT"/>
    <property type="match status" value="1"/>
</dbReference>
<feature type="binding site" evidence="3">
    <location>
        <position position="105"/>
    </location>
    <ligand>
        <name>dimethylallyl diphosphate</name>
        <dbReference type="ChEBI" id="CHEBI:57623"/>
    </ligand>
</feature>
<feature type="binding site" evidence="3">
    <location>
        <position position="193"/>
    </location>
    <ligand>
        <name>dimethylallyl diphosphate</name>
        <dbReference type="ChEBI" id="CHEBI:57623"/>
    </ligand>
</feature>
<feature type="binding site" evidence="3">
    <location>
        <position position="265"/>
    </location>
    <ligand>
        <name>dimethylallyl diphosphate</name>
        <dbReference type="ChEBI" id="CHEBI:57623"/>
    </ligand>
</feature>
<dbReference type="AlphaFoldDB" id="A0A2J5HUD5"/>
<dbReference type="CDD" id="cd13929">
    <property type="entry name" value="PT-DMATS_CymD"/>
    <property type="match status" value="1"/>
</dbReference>
<dbReference type="NCBIfam" id="TIGR03429">
    <property type="entry name" value="arom_pren_DMATS"/>
    <property type="match status" value="1"/>
</dbReference>
<accession>A0A2J5HUD5</accession>
<keyword evidence="5" id="KW-1185">Reference proteome</keyword>
<feature type="binding site" evidence="3">
    <location>
        <position position="191"/>
    </location>
    <ligand>
        <name>L-tryptophan</name>
        <dbReference type="ChEBI" id="CHEBI:57912"/>
    </ligand>
</feature>
<feature type="binding site" evidence="3">
    <location>
        <position position="418"/>
    </location>
    <ligand>
        <name>dimethylallyl diphosphate</name>
        <dbReference type="ChEBI" id="CHEBI:57623"/>
    </ligand>
</feature>
<dbReference type="InterPro" id="IPR017795">
    <property type="entry name" value="ABBA_NscD-like"/>
</dbReference>
<dbReference type="OrthoDB" id="5392033at2759"/>
<evidence type="ECO:0000256" key="1">
    <source>
        <dbReference type="ARBA" id="ARBA00010209"/>
    </source>
</evidence>
<reference evidence="5" key="1">
    <citation type="submission" date="2017-12" db="EMBL/GenBank/DDBJ databases">
        <authorList>
            <consortium name="DOE Joint Genome Institute"/>
            <person name="Mondo S.J."/>
            <person name="Kjaerbolling I."/>
            <person name="Vesth T.C."/>
            <person name="Frisvad J.C."/>
            <person name="Nybo J.L."/>
            <person name="Theobald S."/>
            <person name="Kuo A."/>
            <person name="Bowyer P."/>
            <person name="Matsuda Y."/>
            <person name="Lyhne E.K."/>
            <person name="Kogle M.E."/>
            <person name="Clum A."/>
            <person name="Lipzen A."/>
            <person name="Salamov A."/>
            <person name="Ngan C.Y."/>
            <person name="Daum C."/>
            <person name="Chiniquy J."/>
            <person name="Barry K."/>
            <person name="LaButti K."/>
            <person name="Haridas S."/>
            <person name="Simmons B.A."/>
            <person name="Magnuson J.K."/>
            <person name="Mortensen U.H."/>
            <person name="Larsen T.O."/>
            <person name="Grigoriev I.V."/>
            <person name="Baker S.E."/>
            <person name="Andersen M.R."/>
            <person name="Nordberg H.P."/>
            <person name="Cantor M.N."/>
            <person name="Hua S.X."/>
        </authorList>
    </citation>
    <scope>NUCLEOTIDE SEQUENCE [LARGE SCALE GENOMIC DNA]</scope>
    <source>
        <strain evidence="5">IBT 19404</strain>
    </source>
</reference>
<protein>
    <submittedName>
        <fullName evidence="4">Aromatic prenyl-transferase</fullName>
    </submittedName>
</protein>
<gene>
    <name evidence="4" type="ORF">BDW42DRAFT_105578</name>
</gene>
<dbReference type="SFLD" id="SFLDG01162">
    <property type="entry name" value="I"/>
    <property type="match status" value="1"/>
</dbReference>
<feature type="binding site" evidence="3">
    <location>
        <position position="269"/>
    </location>
    <ligand>
        <name>dimethylallyl diphosphate</name>
        <dbReference type="ChEBI" id="CHEBI:57623"/>
    </ligand>
</feature>
<feature type="binding site" evidence="3">
    <location>
        <position position="267"/>
    </location>
    <ligand>
        <name>dimethylallyl diphosphate</name>
        <dbReference type="ChEBI" id="CHEBI:57623"/>
    </ligand>
</feature>
<dbReference type="GO" id="GO:0016765">
    <property type="term" value="F:transferase activity, transferring alkyl or aryl (other than methyl) groups"/>
    <property type="evidence" value="ECO:0007669"/>
    <property type="project" value="InterPro"/>
</dbReference>
<dbReference type="InterPro" id="IPR033964">
    <property type="entry name" value="ABBA"/>
</dbReference>
<name>A0A2J5HUD5_9EURO</name>
<dbReference type="Pfam" id="PF11991">
    <property type="entry name" value="Trp_DMAT"/>
    <property type="match status" value="1"/>
</dbReference>
<feature type="binding site" evidence="3">
    <location>
        <position position="94"/>
    </location>
    <ligand>
        <name>L-tryptophan</name>
        <dbReference type="ChEBI" id="CHEBI:57912"/>
    </ligand>
</feature>
<evidence type="ECO:0000313" key="4">
    <source>
        <dbReference type="EMBL" id="PLN80796.1"/>
    </source>
</evidence>
<feature type="binding site" evidence="3">
    <location>
        <position position="422"/>
    </location>
    <ligand>
        <name>dimethylallyl diphosphate</name>
        <dbReference type="ChEBI" id="CHEBI:57623"/>
    </ligand>
</feature>
<feature type="binding site" evidence="3">
    <location>
        <position position="352"/>
    </location>
    <ligand>
        <name>dimethylallyl diphosphate</name>
        <dbReference type="ChEBI" id="CHEBI:57623"/>
    </ligand>
</feature>
<dbReference type="InterPro" id="IPR012148">
    <property type="entry name" value="ABBA_DMATS-like"/>
</dbReference>
<evidence type="ECO:0000256" key="2">
    <source>
        <dbReference type="ARBA" id="ARBA00022679"/>
    </source>
</evidence>